<protein>
    <submittedName>
        <fullName evidence="3">Uncharacterized protein (TIGR03086 family)</fullName>
    </submittedName>
</protein>
<feature type="domain" description="Mycothiol-dependent maleylpyruvate isomerase metal-binding" evidence="2">
    <location>
        <begin position="8"/>
        <end position="131"/>
    </location>
</feature>
<dbReference type="AlphaFoldDB" id="A0A7W3QKM9"/>
<proteinExistence type="predicted"/>
<keyword evidence="4" id="KW-1185">Reference proteome</keyword>
<dbReference type="GO" id="GO:0046872">
    <property type="term" value="F:metal ion binding"/>
    <property type="evidence" value="ECO:0007669"/>
    <property type="project" value="InterPro"/>
</dbReference>
<evidence type="ECO:0000313" key="3">
    <source>
        <dbReference type="EMBL" id="MBA8950113.1"/>
    </source>
</evidence>
<feature type="region of interest" description="Disordered" evidence="1">
    <location>
        <begin position="153"/>
        <end position="197"/>
    </location>
</feature>
<organism evidence="3 4">
    <name type="scientific">Actinomadura namibiensis</name>
    <dbReference type="NCBI Taxonomy" id="182080"/>
    <lineage>
        <taxon>Bacteria</taxon>
        <taxon>Bacillati</taxon>
        <taxon>Actinomycetota</taxon>
        <taxon>Actinomycetes</taxon>
        <taxon>Streptosporangiales</taxon>
        <taxon>Thermomonosporaceae</taxon>
        <taxon>Actinomadura</taxon>
    </lineage>
</organism>
<dbReference type="InterPro" id="IPR017517">
    <property type="entry name" value="Maleyloyr_isom"/>
</dbReference>
<evidence type="ECO:0000259" key="2">
    <source>
        <dbReference type="Pfam" id="PF11716"/>
    </source>
</evidence>
<dbReference type="Pfam" id="PF11716">
    <property type="entry name" value="MDMPI_N"/>
    <property type="match status" value="1"/>
</dbReference>
<evidence type="ECO:0000256" key="1">
    <source>
        <dbReference type="SAM" id="MobiDB-lite"/>
    </source>
</evidence>
<accession>A0A7W3QKM9</accession>
<dbReference type="InterPro" id="IPR017520">
    <property type="entry name" value="CHP03086"/>
</dbReference>
<dbReference type="InterPro" id="IPR024344">
    <property type="entry name" value="MDMPI_metal-binding"/>
</dbReference>
<dbReference type="NCBIfam" id="TIGR03086">
    <property type="entry name" value="TIGR03086 family metal-binding protein"/>
    <property type="match status" value="1"/>
</dbReference>
<sequence>MADMPDLGPAARRMADLVSGVADERLADPTPCPEYTVGDLIDHVNGLSLAFTWAAEKSFADSPGGGPSGDASRLEPGWRSLIPERLAALAEAWRDPSAWQGMTQAGGVDLPGEIAGFVALNELVIHGWDLARGTGRPYEATPEEIEVCLRVSTPQPGEERTPDNGLFGPPVPVAGDAPPLDRLIGFTGRDPGWTPSR</sequence>
<dbReference type="EMBL" id="JACJIA010000002">
    <property type="protein sequence ID" value="MBA8950113.1"/>
    <property type="molecule type" value="Genomic_DNA"/>
</dbReference>
<dbReference type="RefSeq" id="WP_182842584.1">
    <property type="nucleotide sequence ID" value="NZ_BAAALP010000037.1"/>
</dbReference>
<gene>
    <name evidence="3" type="ORF">HNR61_001726</name>
</gene>
<dbReference type="Proteomes" id="UP000572680">
    <property type="component" value="Unassembled WGS sequence"/>
</dbReference>
<comment type="caution">
    <text evidence="3">The sequence shown here is derived from an EMBL/GenBank/DDBJ whole genome shotgun (WGS) entry which is preliminary data.</text>
</comment>
<reference evidence="3 4" key="1">
    <citation type="submission" date="2020-08" db="EMBL/GenBank/DDBJ databases">
        <title>Genomic Encyclopedia of Type Strains, Phase IV (KMG-IV): sequencing the most valuable type-strain genomes for metagenomic binning, comparative biology and taxonomic classification.</title>
        <authorList>
            <person name="Goeker M."/>
        </authorList>
    </citation>
    <scope>NUCLEOTIDE SEQUENCE [LARGE SCALE GENOMIC DNA]</scope>
    <source>
        <strain evidence="3 4">DSM 44197</strain>
    </source>
</reference>
<dbReference type="NCBIfam" id="TIGR03083">
    <property type="entry name" value="maleylpyruvate isomerase family mycothiol-dependent enzyme"/>
    <property type="match status" value="1"/>
</dbReference>
<name>A0A7W3QKM9_ACTNM</name>
<evidence type="ECO:0000313" key="4">
    <source>
        <dbReference type="Proteomes" id="UP000572680"/>
    </source>
</evidence>
<dbReference type="Gene3D" id="1.20.120.450">
    <property type="entry name" value="dinb family like domain"/>
    <property type="match status" value="1"/>
</dbReference>
<dbReference type="SUPFAM" id="SSF109854">
    <property type="entry name" value="DinB/YfiT-like putative metalloenzymes"/>
    <property type="match status" value="1"/>
</dbReference>
<dbReference type="InterPro" id="IPR034660">
    <property type="entry name" value="DinB/YfiT-like"/>
</dbReference>